<reference evidence="10 11" key="1">
    <citation type="submission" date="2018-06" db="EMBL/GenBank/DDBJ databases">
        <authorList>
            <consortium name="Pathogen Informatics"/>
            <person name="Doyle S."/>
        </authorList>
    </citation>
    <scope>NUCLEOTIDE SEQUENCE [LARGE SCALE GENOMIC DNA]</scope>
    <source>
        <strain evidence="10 11">NCTC13093</strain>
    </source>
</reference>
<keyword evidence="3 8" id="KW-1003">Cell membrane</keyword>
<protein>
    <recommendedName>
        <fullName evidence="8">Rod shape-determining protein MreD</fullName>
    </recommendedName>
</protein>
<evidence type="ECO:0000256" key="5">
    <source>
        <dbReference type="ARBA" id="ARBA00022960"/>
    </source>
</evidence>
<accession>A0A2X0WUG3</accession>
<evidence type="ECO:0000256" key="1">
    <source>
        <dbReference type="ARBA" id="ARBA00004651"/>
    </source>
</evidence>
<evidence type="ECO:0000256" key="9">
    <source>
        <dbReference type="SAM" id="Phobius"/>
    </source>
</evidence>
<evidence type="ECO:0000256" key="8">
    <source>
        <dbReference type="PIRNR" id="PIRNR018472"/>
    </source>
</evidence>
<dbReference type="InterPro" id="IPR007227">
    <property type="entry name" value="Cell_shape_determining_MreD"/>
</dbReference>
<feature type="transmembrane region" description="Helical" evidence="9">
    <location>
        <begin position="12"/>
        <end position="31"/>
    </location>
</feature>
<organism evidence="10 11">
    <name type="scientific">Anaerobiospirillum thomasii</name>
    <dbReference type="NCBI Taxonomy" id="179995"/>
    <lineage>
        <taxon>Bacteria</taxon>
        <taxon>Pseudomonadati</taxon>
        <taxon>Pseudomonadota</taxon>
        <taxon>Gammaproteobacteria</taxon>
        <taxon>Aeromonadales</taxon>
        <taxon>Succinivibrionaceae</taxon>
        <taxon>Anaerobiospirillum</taxon>
    </lineage>
</organism>
<sequence length="172" mass="19583">MEVNNYRGRRSSLVLFLPVLFIVFLLEITSLPEVVQDYRPDLLSLTLLFFAISEPRKYSIEVAWICGLILDLLTGSPLGVHAMVLALQIYIIISQFKYFAQYALWQQALIIGLVHLIADVIIFWLEHIIGQSNYESTFIVPALTTALFWFPVFLGFGLMSRFFSIGGSTDNK</sequence>
<evidence type="ECO:0000256" key="4">
    <source>
        <dbReference type="ARBA" id="ARBA00022692"/>
    </source>
</evidence>
<keyword evidence="8" id="KW-0997">Cell inner membrane</keyword>
<dbReference type="NCBIfam" id="TIGR03426">
    <property type="entry name" value="shape_MreD"/>
    <property type="match status" value="1"/>
</dbReference>
<dbReference type="PANTHER" id="PTHR37484">
    <property type="entry name" value="ROD SHAPE-DETERMINING PROTEIN MRED"/>
    <property type="match status" value="1"/>
</dbReference>
<feature type="transmembrane region" description="Helical" evidence="9">
    <location>
        <begin position="104"/>
        <end position="125"/>
    </location>
</feature>
<proteinExistence type="inferred from homology"/>
<dbReference type="Proteomes" id="UP000250086">
    <property type="component" value="Unassembled WGS sequence"/>
</dbReference>
<comment type="subcellular location">
    <subcellularLocation>
        <location evidence="8">Cell inner membrane</location>
    </subcellularLocation>
    <subcellularLocation>
        <location evidence="1">Cell membrane</location>
        <topology evidence="1">Multi-pass membrane protein</topology>
    </subcellularLocation>
</comment>
<dbReference type="Pfam" id="PF04093">
    <property type="entry name" value="MreD"/>
    <property type="match status" value="1"/>
</dbReference>
<dbReference type="PIRSF" id="PIRSF018472">
    <property type="entry name" value="MreD_proteobac"/>
    <property type="match status" value="1"/>
</dbReference>
<evidence type="ECO:0000256" key="6">
    <source>
        <dbReference type="ARBA" id="ARBA00022989"/>
    </source>
</evidence>
<dbReference type="RefSeq" id="WP_172458257.1">
    <property type="nucleotide sequence ID" value="NZ_UAPU01000007.1"/>
</dbReference>
<evidence type="ECO:0000256" key="3">
    <source>
        <dbReference type="ARBA" id="ARBA00022475"/>
    </source>
</evidence>
<comment type="function">
    <text evidence="8">Involved in formation of the rod shape of the cell. May also contribute to regulation of formation of penicillin-binding proteins.</text>
</comment>
<evidence type="ECO:0000256" key="2">
    <source>
        <dbReference type="ARBA" id="ARBA00007776"/>
    </source>
</evidence>
<comment type="similarity">
    <text evidence="2 8">Belongs to the MreD family.</text>
</comment>
<name>A0A2X0WUG3_9GAMM</name>
<dbReference type="GO" id="GO:0008360">
    <property type="term" value="P:regulation of cell shape"/>
    <property type="evidence" value="ECO:0007669"/>
    <property type="project" value="UniProtKB-UniRule"/>
</dbReference>
<evidence type="ECO:0000256" key="7">
    <source>
        <dbReference type="ARBA" id="ARBA00023136"/>
    </source>
</evidence>
<dbReference type="PANTHER" id="PTHR37484:SF1">
    <property type="entry name" value="ROD SHAPE-DETERMINING PROTEIN MRED"/>
    <property type="match status" value="1"/>
</dbReference>
<keyword evidence="7 8" id="KW-0472">Membrane</keyword>
<dbReference type="GO" id="GO:0005886">
    <property type="term" value="C:plasma membrane"/>
    <property type="evidence" value="ECO:0007669"/>
    <property type="project" value="UniProtKB-SubCell"/>
</dbReference>
<gene>
    <name evidence="10" type="primary">mreD</name>
    <name evidence="10" type="ORF">NCTC13093_00454</name>
</gene>
<dbReference type="InterPro" id="IPR026034">
    <property type="entry name" value="MreD_proteobac"/>
</dbReference>
<feature type="transmembrane region" description="Helical" evidence="9">
    <location>
        <begin position="137"/>
        <end position="158"/>
    </location>
</feature>
<dbReference type="EMBL" id="UAPV01000001">
    <property type="protein sequence ID" value="SPT69091.1"/>
    <property type="molecule type" value="Genomic_DNA"/>
</dbReference>
<keyword evidence="6 9" id="KW-1133">Transmembrane helix</keyword>
<keyword evidence="4 9" id="KW-0812">Transmembrane</keyword>
<keyword evidence="11" id="KW-1185">Reference proteome</keyword>
<evidence type="ECO:0000313" key="10">
    <source>
        <dbReference type="EMBL" id="SPT69091.1"/>
    </source>
</evidence>
<keyword evidence="5 8" id="KW-0133">Cell shape</keyword>
<dbReference type="AlphaFoldDB" id="A0A2X0WUG3"/>
<evidence type="ECO:0000313" key="11">
    <source>
        <dbReference type="Proteomes" id="UP000250086"/>
    </source>
</evidence>